<sequence length="37" mass="3877">MSAGGLMPELGRADTVVGLTRRRSSLVPSTVETECAE</sequence>
<evidence type="ECO:0000313" key="1">
    <source>
        <dbReference type="EMBL" id="AGC71238.1"/>
    </source>
</evidence>
<dbReference type="EMBL" id="JX649866">
    <property type="protein sequence ID" value="AGC71238.1"/>
    <property type="molecule type" value="Genomic_DNA"/>
</dbReference>
<reference evidence="1" key="1">
    <citation type="submission" date="2012-09" db="EMBL/GenBank/DDBJ databases">
        <title>Metagenomic Characterization of a Microbial Community in Wastewater Detects High Levels of Antibiotic Resistance.</title>
        <authorList>
            <person name="Abrams M."/>
            <person name="Caldwell A."/>
            <person name="Vandaei E."/>
            <person name="Lee W."/>
            <person name="Perrott J."/>
            <person name="Khan S.Y."/>
            <person name="Ta J."/>
            <person name="Romero D."/>
            <person name="Nguyen V."/>
            <person name="Pourmand N."/>
            <person name="Ouverney C.C."/>
        </authorList>
    </citation>
    <scope>NUCLEOTIDE SEQUENCE</scope>
</reference>
<organism evidence="1">
    <name type="scientific">uncultured bacterium A1Q1_fos_75</name>
    <dbReference type="NCBI Taxonomy" id="1256589"/>
    <lineage>
        <taxon>Bacteria</taxon>
        <taxon>environmental samples</taxon>
    </lineage>
</organism>
<name>L7VW16_9BACT</name>
<protein>
    <submittedName>
        <fullName evidence="1">Uncharacterized protein</fullName>
    </submittedName>
</protein>
<proteinExistence type="predicted"/>
<accession>L7VW16</accession>
<dbReference type="AlphaFoldDB" id="L7VW16"/>